<evidence type="ECO:0000256" key="2">
    <source>
        <dbReference type="ARBA" id="ARBA00007261"/>
    </source>
</evidence>
<dbReference type="GO" id="GO:0046872">
    <property type="term" value="F:metal ion binding"/>
    <property type="evidence" value="ECO:0007669"/>
    <property type="project" value="UniProtKB-KW"/>
</dbReference>
<protein>
    <submittedName>
        <fullName evidence="12">Peptidase M16 inactive domain protein</fullName>
    </submittedName>
</protein>
<dbReference type="HOGENOM" id="CLU_008156_0_0_10"/>
<dbReference type="InterPro" id="IPR001431">
    <property type="entry name" value="Pept_M16_Zn_BS"/>
</dbReference>
<dbReference type="AlphaFoldDB" id="A0A069QFV0"/>
<feature type="domain" description="Peptidase M16 N-terminal" evidence="10">
    <location>
        <begin position="57"/>
        <end position="177"/>
    </location>
</feature>
<dbReference type="PANTHER" id="PTHR43690">
    <property type="entry name" value="NARDILYSIN"/>
    <property type="match status" value="1"/>
</dbReference>
<comment type="similarity">
    <text evidence="2 8">Belongs to the peptidase M16 family.</text>
</comment>
<feature type="chain" id="PRO_5001668074" evidence="9">
    <location>
        <begin position="25"/>
        <end position="946"/>
    </location>
</feature>
<feature type="domain" description="Peptidase M16 C-terminal" evidence="11">
    <location>
        <begin position="212"/>
        <end position="400"/>
    </location>
</feature>
<dbReference type="PATRIC" id="fig|1122985.7.peg.2448"/>
<evidence type="ECO:0000313" key="13">
    <source>
        <dbReference type="Proteomes" id="UP000027442"/>
    </source>
</evidence>
<reference evidence="12 13" key="1">
    <citation type="submission" date="2013-08" db="EMBL/GenBank/DDBJ databases">
        <authorList>
            <person name="Weinstock G."/>
            <person name="Sodergren E."/>
            <person name="Wylie T."/>
            <person name="Fulton L."/>
            <person name="Fulton R."/>
            <person name="Fronick C."/>
            <person name="O'Laughlin M."/>
            <person name="Godfrey J."/>
            <person name="Miner T."/>
            <person name="Herter B."/>
            <person name="Appelbaum E."/>
            <person name="Cordes M."/>
            <person name="Lek S."/>
            <person name="Wollam A."/>
            <person name="Pepin K.H."/>
            <person name="Palsikar V.B."/>
            <person name="Mitreva M."/>
            <person name="Wilson R.K."/>
        </authorList>
    </citation>
    <scope>NUCLEOTIDE SEQUENCE [LARGE SCALE GENOMIC DNA]</scope>
    <source>
        <strain evidence="12 13">ATCC 15930</strain>
    </source>
</reference>
<evidence type="ECO:0000256" key="1">
    <source>
        <dbReference type="ARBA" id="ARBA00001947"/>
    </source>
</evidence>
<feature type="signal peptide" evidence="9">
    <location>
        <begin position="1"/>
        <end position="24"/>
    </location>
</feature>
<dbReference type="Pfam" id="PF00675">
    <property type="entry name" value="Peptidase_M16"/>
    <property type="match status" value="1"/>
</dbReference>
<dbReference type="InterPro" id="IPR011249">
    <property type="entry name" value="Metalloenz_LuxS/M16"/>
</dbReference>
<evidence type="ECO:0000256" key="7">
    <source>
        <dbReference type="ARBA" id="ARBA00023049"/>
    </source>
</evidence>
<keyword evidence="13" id="KW-1185">Reference proteome</keyword>
<dbReference type="InterPro" id="IPR011765">
    <property type="entry name" value="Pept_M16_N"/>
</dbReference>
<dbReference type="Proteomes" id="UP000027442">
    <property type="component" value="Unassembled WGS sequence"/>
</dbReference>
<comment type="caution">
    <text evidence="12">The sequence shown here is derived from an EMBL/GenBank/DDBJ whole genome shotgun (WGS) entry which is preliminary data.</text>
</comment>
<keyword evidence="9" id="KW-0732">Signal</keyword>
<dbReference type="RefSeq" id="WP_018966701.1">
    <property type="nucleotide sequence ID" value="NZ_KB899211.1"/>
</dbReference>
<feature type="domain" description="Peptidase M16 C-terminal" evidence="11">
    <location>
        <begin position="718"/>
        <end position="878"/>
    </location>
</feature>
<dbReference type="SUPFAM" id="SSF63411">
    <property type="entry name" value="LuxS/MPP-like metallohydrolase"/>
    <property type="match status" value="4"/>
</dbReference>
<sequence length="946" mass="105950">MSNLKTILSGWALLALLFPTNLRGQGTNQAPPIPVDTAVRIGKLPNGLTYYIRHNNWPEHRADFYIAQKVGSIQEEESQRGLAHFLEHMCFNGTKHFPGNELIRYLETLGVKFGGDLNAYTSIDQTVYNISNVPTTRQTALDSCLLILSDWANALTLDPAEIDKERGVIHEEWRERTGPNMRMLERNLLKLYSGTKYGARFPIGLMSVVDNFKPKELRDYYEKWYHPSNQGIIVVGDIDVAHTEAMIKKLFGPLKNPDNQAKVVDVPVPDNEEPIIVVDKDKEQPSSAVEVSFKHEIWPDSLKRNIDYLLANYAKNMALGMLNDRYAEAVQKSTDCPYLGASASDGNFIFAKTKGAFTISATPRDMAGTAAALQAALIEAHRAAKFGFTQSEYDRAKANLLSALEKAYNGRDKRANASFADDYKGHFLSQEPIPAFEDYYEIMKQLVPNIPLTDINAMLPQLLPQTDHNMVIVNFNNEKEGNVYPTPESLLQAVHTARQTKVEPYVDTVKEVPLMIKLPRPGKIVKEKKNAELGYTELKLANGVTVILKKTDFKKDQVNFAASAHGGKSLYGPKDYTNLAVFNDIVAISGLGGFRNMELPKILAGKIANAGLSIGDKYMGMSGGSSKRDVETMLQLAHLYLSGGITKDAQSFATLMDSWRTALKNRALNHDIAFNDSLVATAYGHNPRLLPVLEKDLPDINYDRILQIARERTNNAAAWTFSFIGDFDEPQLRKLICRYLGSLPTKGKVIKGHLTSSFSKGKIENVFRRKMETPKAMACVMWHTTDVPYSVENAVRMNMIGQILSMVYIKSIREDASAAYSVSAEGGSTIEGDYHDYSVLVTCPVKPEKRDTAMAIIYREAENMTRTCDAAMLDKVKEYMLKNVASAEKTNAYWSGVINMYRRHGINMHTRYRDMIKQQTPEKLCALMKQILQSGNRITVEMLPQE</sequence>
<evidence type="ECO:0000259" key="10">
    <source>
        <dbReference type="Pfam" id="PF00675"/>
    </source>
</evidence>
<evidence type="ECO:0000256" key="3">
    <source>
        <dbReference type="ARBA" id="ARBA00022670"/>
    </source>
</evidence>
<organism evidence="12 13">
    <name type="scientific">Hoylesella loescheii DSM 19665 = JCM 12249 = ATCC 15930</name>
    <dbReference type="NCBI Taxonomy" id="1122985"/>
    <lineage>
        <taxon>Bacteria</taxon>
        <taxon>Pseudomonadati</taxon>
        <taxon>Bacteroidota</taxon>
        <taxon>Bacteroidia</taxon>
        <taxon>Bacteroidales</taxon>
        <taxon>Prevotellaceae</taxon>
        <taxon>Hoylesella</taxon>
    </lineage>
</organism>
<gene>
    <name evidence="12" type="ORF">HMPREF1991_02362</name>
</gene>
<keyword evidence="6" id="KW-0862">Zinc</keyword>
<dbReference type="InterPro" id="IPR050626">
    <property type="entry name" value="Peptidase_M16"/>
</dbReference>
<dbReference type="InterPro" id="IPR007863">
    <property type="entry name" value="Peptidase_M16_C"/>
</dbReference>
<dbReference type="eggNOG" id="COG0612">
    <property type="taxonomic scope" value="Bacteria"/>
</dbReference>
<keyword evidence="7" id="KW-0482">Metalloprotease</keyword>
<dbReference type="GO" id="GO:0006508">
    <property type="term" value="P:proteolysis"/>
    <property type="evidence" value="ECO:0007669"/>
    <property type="project" value="UniProtKB-KW"/>
</dbReference>
<evidence type="ECO:0000256" key="8">
    <source>
        <dbReference type="RuleBase" id="RU004447"/>
    </source>
</evidence>
<comment type="cofactor">
    <cofactor evidence="1">
        <name>Zn(2+)</name>
        <dbReference type="ChEBI" id="CHEBI:29105"/>
    </cofactor>
</comment>
<evidence type="ECO:0000259" key="11">
    <source>
        <dbReference type="Pfam" id="PF05193"/>
    </source>
</evidence>
<dbReference type="PROSITE" id="PS00143">
    <property type="entry name" value="INSULINASE"/>
    <property type="match status" value="1"/>
</dbReference>
<evidence type="ECO:0000313" key="12">
    <source>
        <dbReference type="EMBL" id="KDR51640.1"/>
    </source>
</evidence>
<evidence type="ECO:0000256" key="5">
    <source>
        <dbReference type="ARBA" id="ARBA00022801"/>
    </source>
</evidence>
<dbReference type="Gene3D" id="3.30.830.10">
    <property type="entry name" value="Metalloenzyme, LuxS/M16 peptidase-like"/>
    <property type="match status" value="4"/>
</dbReference>
<keyword evidence="4" id="KW-0479">Metal-binding</keyword>
<dbReference type="PANTHER" id="PTHR43690:SF17">
    <property type="entry name" value="PROTEIN YHJJ"/>
    <property type="match status" value="1"/>
</dbReference>
<name>A0A069QFV0_HOYLO</name>
<evidence type="ECO:0000256" key="6">
    <source>
        <dbReference type="ARBA" id="ARBA00022833"/>
    </source>
</evidence>
<dbReference type="EMBL" id="JNGW01000098">
    <property type="protein sequence ID" value="KDR51640.1"/>
    <property type="molecule type" value="Genomic_DNA"/>
</dbReference>
<evidence type="ECO:0000256" key="4">
    <source>
        <dbReference type="ARBA" id="ARBA00022723"/>
    </source>
</evidence>
<keyword evidence="5" id="KW-0378">Hydrolase</keyword>
<dbReference type="GO" id="GO:0004222">
    <property type="term" value="F:metalloendopeptidase activity"/>
    <property type="evidence" value="ECO:0007669"/>
    <property type="project" value="InterPro"/>
</dbReference>
<accession>A0A069QFV0</accession>
<keyword evidence="3" id="KW-0645">Protease</keyword>
<proteinExistence type="inferred from homology"/>
<evidence type="ECO:0000256" key="9">
    <source>
        <dbReference type="SAM" id="SignalP"/>
    </source>
</evidence>
<dbReference type="Pfam" id="PF05193">
    <property type="entry name" value="Peptidase_M16_C"/>
    <property type="match status" value="2"/>
</dbReference>